<feature type="domain" description="EfeO-type cupredoxin-like" evidence="2">
    <location>
        <begin position="15"/>
        <end position="103"/>
    </location>
</feature>
<evidence type="ECO:0000256" key="1">
    <source>
        <dbReference type="SAM" id="SignalP"/>
    </source>
</evidence>
<dbReference type="InterPro" id="IPR028096">
    <property type="entry name" value="EfeO_Cupredoxin"/>
</dbReference>
<dbReference type="Gene3D" id="2.60.40.420">
    <property type="entry name" value="Cupredoxins - blue copper proteins"/>
    <property type="match status" value="1"/>
</dbReference>
<keyword evidence="1" id="KW-0732">Signal</keyword>
<dbReference type="PANTHER" id="PTHR36507">
    <property type="entry name" value="BLL1555 PROTEIN"/>
    <property type="match status" value="1"/>
</dbReference>
<sequence>MAACSLSVLVAGSIAIASQADAGDPAVEIKGFSFGPDKITVEVGGTVTWINEDPARHTVTSRDKVFSSGALGRGDSYSFTFTEPGTYDYYCEFHPSMRGTVVVTLARVGRPTILLPLEIHVKAGDDVRWILPGKRKLDPAVFGTPEQPIGFEQSIGVPLEAREKNETGTVYTTTLILTPFSDNFARVTGSLSLMARDVSAVDGFDTEDEIGFTATFTNPEGVEYKVVVKTAIPRGPDHPFFGGGATNHLMHGMTGIGTRLMPTQFVYLAFWELGDLFVNGKKVDTQRIVHVMLGEKVRDENYKLVFDKDVNHEATHLHLILPPVKGSPEGPIQSPVPTGFILPNGKQQPFLHIMFETIEKVETKPLR</sequence>
<dbReference type="CDD" id="cd13921">
    <property type="entry name" value="Amicyanin"/>
    <property type="match status" value="1"/>
</dbReference>
<evidence type="ECO:0000259" key="2">
    <source>
        <dbReference type="Pfam" id="PF13473"/>
    </source>
</evidence>
<proteinExistence type="predicted"/>
<dbReference type="AlphaFoldDB" id="A0A523QII2"/>
<dbReference type="PANTHER" id="PTHR36507:SF1">
    <property type="entry name" value="BLL1555 PROTEIN"/>
    <property type="match status" value="1"/>
</dbReference>
<dbReference type="InterPro" id="IPR052721">
    <property type="entry name" value="ET_Amicyanin"/>
</dbReference>
<evidence type="ECO:0000313" key="3">
    <source>
        <dbReference type="EMBL" id="TES85402.1"/>
    </source>
</evidence>
<dbReference type="Proteomes" id="UP000320781">
    <property type="component" value="Unassembled WGS sequence"/>
</dbReference>
<dbReference type="InterPro" id="IPR008972">
    <property type="entry name" value="Cupredoxin"/>
</dbReference>
<gene>
    <name evidence="3" type="ORF">E3J95_04500</name>
</gene>
<dbReference type="SUPFAM" id="SSF49503">
    <property type="entry name" value="Cupredoxins"/>
    <property type="match status" value="1"/>
</dbReference>
<feature type="signal peptide" evidence="1">
    <location>
        <begin position="1"/>
        <end position="22"/>
    </location>
</feature>
<evidence type="ECO:0000313" key="4">
    <source>
        <dbReference type="Proteomes" id="UP000320781"/>
    </source>
</evidence>
<dbReference type="Pfam" id="PF13473">
    <property type="entry name" value="Cupredoxin_1"/>
    <property type="match status" value="1"/>
</dbReference>
<feature type="chain" id="PRO_5022016916" description="EfeO-type cupredoxin-like domain-containing protein" evidence="1">
    <location>
        <begin position="23"/>
        <end position="367"/>
    </location>
</feature>
<protein>
    <recommendedName>
        <fullName evidence="2">EfeO-type cupredoxin-like domain-containing protein</fullName>
    </recommendedName>
</protein>
<reference evidence="3 4" key="1">
    <citation type="submission" date="2019-03" db="EMBL/GenBank/DDBJ databases">
        <title>Metabolic potential of uncultured bacteria and archaea associated with petroleum seepage in deep-sea sediments.</title>
        <authorList>
            <person name="Dong X."/>
            <person name="Hubert C."/>
        </authorList>
    </citation>
    <scope>NUCLEOTIDE SEQUENCE [LARGE SCALE GENOMIC DNA]</scope>
    <source>
        <strain evidence="3">E44_bin92</strain>
    </source>
</reference>
<name>A0A523QII2_UNCAE</name>
<organism evidence="3 4">
    <name type="scientific">Aerophobetes bacterium</name>
    <dbReference type="NCBI Taxonomy" id="2030807"/>
    <lineage>
        <taxon>Bacteria</taxon>
        <taxon>Candidatus Aerophobota</taxon>
    </lineage>
</organism>
<dbReference type="InterPro" id="IPR035668">
    <property type="entry name" value="Amicyanin"/>
</dbReference>
<accession>A0A523QII2</accession>
<comment type="caution">
    <text evidence="3">The sequence shown here is derived from an EMBL/GenBank/DDBJ whole genome shotgun (WGS) entry which is preliminary data.</text>
</comment>
<dbReference type="EMBL" id="SOKU01000220">
    <property type="protein sequence ID" value="TES85402.1"/>
    <property type="molecule type" value="Genomic_DNA"/>
</dbReference>